<evidence type="ECO:0000256" key="7">
    <source>
        <dbReference type="SAM" id="Phobius"/>
    </source>
</evidence>
<feature type="transmembrane region" description="Helical" evidence="7">
    <location>
        <begin position="122"/>
        <end position="140"/>
    </location>
</feature>
<evidence type="ECO:0000256" key="5">
    <source>
        <dbReference type="ARBA" id="ARBA00022989"/>
    </source>
</evidence>
<dbReference type="GO" id="GO:0016020">
    <property type="term" value="C:membrane"/>
    <property type="evidence" value="ECO:0007669"/>
    <property type="project" value="UniProtKB-SubCell"/>
</dbReference>
<dbReference type="InterPro" id="IPR022764">
    <property type="entry name" value="Peptidase_S54_rhomboid_dom"/>
</dbReference>
<comment type="similarity">
    <text evidence="2">Belongs to the peptidase S54 family.</text>
</comment>
<evidence type="ECO:0000259" key="8">
    <source>
        <dbReference type="Pfam" id="PF01694"/>
    </source>
</evidence>
<evidence type="ECO:0000256" key="3">
    <source>
        <dbReference type="ARBA" id="ARBA00022692"/>
    </source>
</evidence>
<dbReference type="RefSeq" id="WP_066697456.1">
    <property type="nucleotide sequence ID" value="NZ_AP018664.1"/>
</dbReference>
<feature type="transmembrane region" description="Helical" evidence="7">
    <location>
        <begin position="55"/>
        <end position="84"/>
    </location>
</feature>
<feature type="domain" description="Peptidase S54 rhomboid" evidence="8">
    <location>
        <begin position="60"/>
        <end position="206"/>
    </location>
</feature>
<keyword evidence="10" id="KW-1185">Reference proteome</keyword>
<dbReference type="SUPFAM" id="SSF144091">
    <property type="entry name" value="Rhomboid-like"/>
    <property type="match status" value="1"/>
</dbReference>
<keyword evidence="4" id="KW-0378">Hydrolase</keyword>
<name>A0A494W609_9SPHN</name>
<dbReference type="EMBL" id="AP018664">
    <property type="protein sequence ID" value="BBD97987.1"/>
    <property type="molecule type" value="Genomic_DNA"/>
</dbReference>
<evidence type="ECO:0000256" key="2">
    <source>
        <dbReference type="ARBA" id="ARBA00009045"/>
    </source>
</evidence>
<gene>
    <name evidence="9" type="ORF">SAMIE_1014880</name>
</gene>
<accession>A0A494W609</accession>
<dbReference type="InterPro" id="IPR050925">
    <property type="entry name" value="Rhomboid_protease_S54"/>
</dbReference>
<keyword evidence="3 7" id="KW-0812">Transmembrane</keyword>
<dbReference type="Pfam" id="PF01694">
    <property type="entry name" value="Rhomboid"/>
    <property type="match status" value="1"/>
</dbReference>
<dbReference type="GO" id="GO:0004252">
    <property type="term" value="F:serine-type endopeptidase activity"/>
    <property type="evidence" value="ECO:0007669"/>
    <property type="project" value="InterPro"/>
</dbReference>
<proteinExistence type="inferred from homology"/>
<dbReference type="PANTHER" id="PTHR43731:SF14">
    <property type="entry name" value="PRESENILIN-ASSOCIATED RHOMBOID-LIKE PROTEIN, MITOCHONDRIAL"/>
    <property type="match status" value="1"/>
</dbReference>
<comment type="subcellular location">
    <subcellularLocation>
        <location evidence="1">Membrane</location>
        <topology evidence="1">Multi-pass membrane protein</topology>
    </subcellularLocation>
</comment>
<keyword evidence="6 7" id="KW-0472">Membrane</keyword>
<feature type="transmembrane region" description="Helical" evidence="7">
    <location>
        <begin position="96"/>
        <end position="116"/>
    </location>
</feature>
<keyword evidence="9" id="KW-0645">Protease</keyword>
<sequence>MTLPAGRATNALAVVCVLIFLLLFLTDRVNDAAVMGGFIPARVNSPDLLAGMAAVPWWLTPLTCTLIHAGWLHIGFNMLMLVFCGRQVEHVLGWKGTLVLYGVGAYAACLAQWAIGPSSTDPMVGASGAISAIIATYALLYSQQQVRRIGPLSANLVRMLWLAAAWITLQVMIGVAGGAGLADIGRIAVAAHIGGFLAGLALTRPLLLWRFRRKPHSVQ</sequence>
<dbReference type="KEGG" id="sami:SAMIE_1014880"/>
<dbReference type="AlphaFoldDB" id="A0A494W609"/>
<dbReference type="InterPro" id="IPR035952">
    <property type="entry name" value="Rhomboid-like_sf"/>
</dbReference>
<feature type="transmembrane region" description="Helical" evidence="7">
    <location>
        <begin position="187"/>
        <end position="207"/>
    </location>
</feature>
<evidence type="ECO:0000256" key="6">
    <source>
        <dbReference type="ARBA" id="ARBA00023136"/>
    </source>
</evidence>
<reference evidence="9 10" key="1">
    <citation type="submission" date="2018-05" db="EMBL/GenBank/DDBJ databases">
        <title>Complete Genome Sequence of the Nonylphenol-Degrading Bacterium Sphingobium amiense DSM 16289T.</title>
        <authorList>
            <person name="Ootsuka M."/>
            <person name="Nishizawa T."/>
            <person name="Ohta H."/>
        </authorList>
    </citation>
    <scope>NUCLEOTIDE SEQUENCE [LARGE SCALE GENOMIC DNA]</scope>
    <source>
        <strain evidence="9 10">DSM 16289</strain>
    </source>
</reference>
<feature type="transmembrane region" description="Helical" evidence="7">
    <location>
        <begin position="160"/>
        <end position="181"/>
    </location>
</feature>
<organism evidence="9 10">
    <name type="scientific">Sphingobium amiense</name>
    <dbReference type="NCBI Taxonomy" id="135719"/>
    <lineage>
        <taxon>Bacteria</taxon>
        <taxon>Pseudomonadati</taxon>
        <taxon>Pseudomonadota</taxon>
        <taxon>Alphaproteobacteria</taxon>
        <taxon>Sphingomonadales</taxon>
        <taxon>Sphingomonadaceae</taxon>
        <taxon>Sphingobium</taxon>
    </lineage>
</organism>
<evidence type="ECO:0000313" key="10">
    <source>
        <dbReference type="Proteomes" id="UP000279959"/>
    </source>
</evidence>
<dbReference type="GO" id="GO:0006508">
    <property type="term" value="P:proteolysis"/>
    <property type="evidence" value="ECO:0007669"/>
    <property type="project" value="UniProtKB-KW"/>
</dbReference>
<dbReference type="Proteomes" id="UP000279959">
    <property type="component" value="Chromosome"/>
</dbReference>
<dbReference type="PANTHER" id="PTHR43731">
    <property type="entry name" value="RHOMBOID PROTEASE"/>
    <property type="match status" value="1"/>
</dbReference>
<evidence type="ECO:0000256" key="4">
    <source>
        <dbReference type="ARBA" id="ARBA00022801"/>
    </source>
</evidence>
<protein>
    <submittedName>
        <fullName evidence="9">Rhomboid family intramembrane serine protease</fullName>
    </submittedName>
</protein>
<keyword evidence="5 7" id="KW-1133">Transmembrane helix</keyword>
<evidence type="ECO:0000256" key="1">
    <source>
        <dbReference type="ARBA" id="ARBA00004141"/>
    </source>
</evidence>
<evidence type="ECO:0000313" key="9">
    <source>
        <dbReference type="EMBL" id="BBD97987.1"/>
    </source>
</evidence>
<dbReference type="Gene3D" id="1.20.1540.10">
    <property type="entry name" value="Rhomboid-like"/>
    <property type="match status" value="1"/>
</dbReference>